<dbReference type="PANTHER" id="PTHR12848">
    <property type="entry name" value="REGULATORY-ASSOCIATED PROTEIN OF MTOR"/>
    <property type="match status" value="1"/>
</dbReference>
<feature type="region of interest" description="Disordered" evidence="2">
    <location>
        <begin position="202"/>
        <end position="223"/>
    </location>
</feature>
<dbReference type="Pfam" id="PF00400">
    <property type="entry name" value="WD40"/>
    <property type="match status" value="2"/>
</dbReference>
<dbReference type="Gene3D" id="2.130.10.10">
    <property type="entry name" value="YVTN repeat-like/Quinoprotein amine dehydrogenase"/>
    <property type="match status" value="2"/>
</dbReference>
<evidence type="ECO:0000256" key="1">
    <source>
        <dbReference type="PROSITE-ProRule" id="PRU00221"/>
    </source>
</evidence>
<feature type="compositionally biased region" description="Pro residues" evidence="2">
    <location>
        <begin position="205"/>
        <end position="215"/>
    </location>
</feature>
<keyword evidence="1" id="KW-0853">WD repeat</keyword>
<dbReference type="EMBL" id="GG666519">
    <property type="protein sequence ID" value="EEN59611.1"/>
    <property type="molecule type" value="Genomic_DNA"/>
</dbReference>
<dbReference type="InterPro" id="IPR016024">
    <property type="entry name" value="ARM-type_fold"/>
</dbReference>
<accession>C3YJB3</accession>
<feature type="repeat" description="WD" evidence="1">
    <location>
        <begin position="385"/>
        <end position="398"/>
    </location>
</feature>
<protein>
    <submittedName>
        <fullName evidence="3">Uncharacterized protein</fullName>
    </submittedName>
</protein>
<dbReference type="PANTHER" id="PTHR12848:SF16">
    <property type="entry name" value="REGULATORY-ASSOCIATED PROTEIN OF MTOR"/>
    <property type="match status" value="1"/>
</dbReference>
<gene>
    <name evidence="3" type="ORF">BRAFLDRAFT_126916</name>
</gene>
<dbReference type="PROSITE" id="PS50082">
    <property type="entry name" value="WD_REPEATS_2"/>
    <property type="match status" value="1"/>
</dbReference>
<dbReference type="eggNOG" id="KOG1517">
    <property type="taxonomic scope" value="Eukaryota"/>
</dbReference>
<organism>
    <name type="scientific">Branchiostoma floridae</name>
    <name type="common">Florida lancelet</name>
    <name type="synonym">Amphioxus</name>
    <dbReference type="NCBI Taxonomy" id="7739"/>
    <lineage>
        <taxon>Eukaryota</taxon>
        <taxon>Metazoa</taxon>
        <taxon>Chordata</taxon>
        <taxon>Cephalochordata</taxon>
        <taxon>Leptocardii</taxon>
        <taxon>Amphioxiformes</taxon>
        <taxon>Branchiostomatidae</taxon>
        <taxon>Branchiostoma</taxon>
    </lineage>
</organism>
<proteinExistence type="predicted"/>
<sequence length="595" mass="66917">MRSYNCTPLSSPRLPPTYQHPMWQAWDLAVDHCLSQLPAIVDDGAAYRHSPFFADQLTAFQVWLTMGTERRDPPEQLPIVLQVLLSQVHRLRALDLLGRFLDLGPWAVSLAEHRTMAAFVLAVIVNDYTNGQALSVGIFPYVLKLLQSSARELRPLLVFIWAKILAVDSIAILVYLSRNTDSPDGAQLQLPHEIARPLAIRAGEQPPPSRPPNPAPIGSAIPHSSTFQSKRRLFDKGPNSTYDDDDDVSSPPSALITTEFCEWSSRYFAQSVMKFPEEHDPQSPVHYDREWRFIRNARVRREAREMQKRAVSMRLDDQIFINRNKANPTVVKFHPYDPHMAVADKDGISIWNWDQGARTNYFRNNNAINSRITALDFINAHDITLLLSGSDDGAVRIWREYGWDGECEPELVTAWQAISDLLPSTRGSGLVVDWEQESGMLLASGDVRIIRVWDTQKEKKLQDIPTGADSCVTSLVSDSVGRSLLIAGCGDGSVRLFDRRLAPNECRVMTLREHTGWVVKVFLQKGSEGNIISASVGGDLKFWDPRFSESVKTIQTSQGLASFDVHPQAEIFACGSANQFISLYTFVYGERKQKQ</sequence>
<dbReference type="PRINTS" id="PR01547">
    <property type="entry name" value="YEAST176DUF"/>
</dbReference>
<name>C3YJB3_BRAFL</name>
<reference evidence="3" key="1">
    <citation type="journal article" date="2008" name="Nature">
        <title>The amphioxus genome and the evolution of the chordate karyotype.</title>
        <authorList>
            <consortium name="US DOE Joint Genome Institute (JGI-PGF)"/>
            <person name="Putnam N.H."/>
            <person name="Butts T."/>
            <person name="Ferrier D.E.K."/>
            <person name="Furlong R.F."/>
            <person name="Hellsten U."/>
            <person name="Kawashima T."/>
            <person name="Robinson-Rechavi M."/>
            <person name="Shoguchi E."/>
            <person name="Terry A."/>
            <person name="Yu J.-K."/>
            <person name="Benito-Gutierrez E.L."/>
            <person name="Dubchak I."/>
            <person name="Garcia-Fernandez J."/>
            <person name="Gibson-Brown J.J."/>
            <person name="Grigoriev I.V."/>
            <person name="Horton A.C."/>
            <person name="de Jong P.J."/>
            <person name="Jurka J."/>
            <person name="Kapitonov V.V."/>
            <person name="Kohara Y."/>
            <person name="Kuroki Y."/>
            <person name="Lindquist E."/>
            <person name="Lucas S."/>
            <person name="Osoegawa K."/>
            <person name="Pennacchio L.A."/>
            <person name="Salamov A.A."/>
            <person name="Satou Y."/>
            <person name="Sauka-Spengler T."/>
            <person name="Schmutz J."/>
            <person name="Shin-I T."/>
            <person name="Toyoda A."/>
            <person name="Bronner-Fraser M."/>
            <person name="Fujiyama A."/>
            <person name="Holland L.Z."/>
            <person name="Holland P.W.H."/>
            <person name="Satoh N."/>
            <person name="Rokhsar D.S."/>
        </authorList>
    </citation>
    <scope>NUCLEOTIDE SEQUENCE [LARGE SCALE GENOMIC DNA]</scope>
    <source>
        <strain evidence="3">S238N-H82</strain>
        <tissue evidence="3">Testes</tissue>
    </source>
</reference>
<dbReference type="GO" id="GO:0031931">
    <property type="term" value="C:TORC1 complex"/>
    <property type="evidence" value="ECO:0007669"/>
    <property type="project" value="InterPro"/>
</dbReference>
<dbReference type="AlphaFoldDB" id="C3YJB3"/>
<dbReference type="InterPro" id="IPR004083">
    <property type="entry name" value="Raptor"/>
</dbReference>
<dbReference type="InterPro" id="IPR036322">
    <property type="entry name" value="WD40_repeat_dom_sf"/>
</dbReference>
<dbReference type="FunFam" id="2.130.10.10:FF:003598">
    <property type="entry name" value="Predicted protein"/>
    <property type="match status" value="1"/>
</dbReference>
<dbReference type="InParanoid" id="C3YJB3"/>
<dbReference type="InterPro" id="IPR015943">
    <property type="entry name" value="WD40/YVTN_repeat-like_dom_sf"/>
</dbReference>
<dbReference type="GO" id="GO:0031929">
    <property type="term" value="P:TOR signaling"/>
    <property type="evidence" value="ECO:0007669"/>
    <property type="project" value="InterPro"/>
</dbReference>
<dbReference type="SMART" id="SM00320">
    <property type="entry name" value="WD40"/>
    <property type="match status" value="6"/>
</dbReference>
<dbReference type="InterPro" id="IPR001680">
    <property type="entry name" value="WD40_rpt"/>
</dbReference>
<evidence type="ECO:0000256" key="2">
    <source>
        <dbReference type="SAM" id="MobiDB-lite"/>
    </source>
</evidence>
<dbReference type="SUPFAM" id="SSF50978">
    <property type="entry name" value="WD40 repeat-like"/>
    <property type="match status" value="1"/>
</dbReference>
<dbReference type="SUPFAM" id="SSF48371">
    <property type="entry name" value="ARM repeat"/>
    <property type="match status" value="1"/>
</dbReference>
<dbReference type="STRING" id="7739.C3YJB3"/>
<evidence type="ECO:0000313" key="3">
    <source>
        <dbReference type="EMBL" id="EEN59611.1"/>
    </source>
</evidence>